<feature type="transmembrane region" description="Helical" evidence="1">
    <location>
        <begin position="34"/>
        <end position="55"/>
    </location>
</feature>
<proteinExistence type="predicted"/>
<dbReference type="GO" id="GO:0005886">
    <property type="term" value="C:plasma membrane"/>
    <property type="evidence" value="ECO:0007669"/>
    <property type="project" value="TreeGrafter"/>
</dbReference>
<evidence type="ECO:0000313" key="2">
    <source>
        <dbReference type="EMBL" id="KKW68588.1"/>
    </source>
</evidence>
<gene>
    <name evidence="2" type="ORF">AAV94_04280</name>
</gene>
<dbReference type="OrthoDB" id="9769590at2"/>
<keyword evidence="3" id="KW-1185">Reference proteome</keyword>
<keyword evidence="1" id="KW-0472">Membrane</keyword>
<dbReference type="EMBL" id="LBNQ01000018">
    <property type="protein sequence ID" value="KKW68588.1"/>
    <property type="molecule type" value="Genomic_DNA"/>
</dbReference>
<organism evidence="2 3">
    <name type="scientific">Lampropedia cohaerens</name>
    <dbReference type="NCBI Taxonomy" id="1610491"/>
    <lineage>
        <taxon>Bacteria</taxon>
        <taxon>Pseudomonadati</taxon>
        <taxon>Pseudomonadota</taxon>
        <taxon>Betaproteobacteria</taxon>
        <taxon>Burkholderiales</taxon>
        <taxon>Comamonadaceae</taxon>
        <taxon>Lampropedia</taxon>
    </lineage>
</organism>
<evidence type="ECO:0000313" key="3">
    <source>
        <dbReference type="Proteomes" id="UP000050580"/>
    </source>
</evidence>
<dbReference type="AlphaFoldDB" id="A0A0U1Q1F3"/>
<comment type="caution">
    <text evidence="2">The sequence shown here is derived from an EMBL/GenBank/DDBJ whole genome shotgun (WGS) entry which is preliminary data.</text>
</comment>
<name>A0A0U1Q1F3_9BURK</name>
<dbReference type="STRING" id="1610491.AAV94_04280"/>
<dbReference type="RefSeq" id="WP_046741099.1">
    <property type="nucleotide sequence ID" value="NZ_LBNQ01000018.1"/>
</dbReference>
<accession>A0A0U1Q1F3</accession>
<evidence type="ECO:0000256" key="1">
    <source>
        <dbReference type="SAM" id="Phobius"/>
    </source>
</evidence>
<protein>
    <submittedName>
        <fullName evidence="2">Membrane protein</fullName>
    </submittedName>
</protein>
<dbReference type="PANTHER" id="PTHR38442">
    <property type="entry name" value="INNER MEMBRANE PROTEIN-RELATED"/>
    <property type="match status" value="1"/>
</dbReference>
<sequence>MRHFLAPALLLLVTLLYIVATALRQHHPVWPYVAAFAEAGMVGALADWFAVVALFRHPMGLPIPHTAVLARNQQRLGDGLAEFLDRNFLGGAHVRSRLAQWDAAAWLADWLQKPENLRTLTQPLLATARFGFDAMDDARVRAFFTRNVRTALQQVDVSASAASLLDALTAEQRHQELLDEILSQLGRLIESETAQQEITQAIARELKALRYLALDQAAARLTTRKILRAVARNLAEMGESPEHPLRQRFDHTIHDWITRLKQDPQLQKRASQMRDHLLEHPALNTYLDKVWSDMLRWLAGDLARPESRTRQRLEASLSHLGRELQNNAEMRHWINAQVQEVGPQIIERYRPAMRRYVSERVGQWNTRELIEEVESHLGRDLQYIRINGTLVGGLVGLIIHTVTQWVLA</sequence>
<dbReference type="Pfam" id="PF04286">
    <property type="entry name" value="DUF445"/>
    <property type="match status" value="1"/>
</dbReference>
<keyword evidence="1" id="KW-0812">Transmembrane</keyword>
<dbReference type="PANTHER" id="PTHR38442:SF1">
    <property type="entry name" value="INNER MEMBRANE PROTEIN"/>
    <property type="match status" value="1"/>
</dbReference>
<reference evidence="2 3" key="1">
    <citation type="submission" date="2015-05" db="EMBL/GenBank/DDBJ databases">
        <title>Draft genome sequence of Lampropedia sp. CT6, isolated from the microbial mat of a hot water spring, located at Manikaran, India.</title>
        <authorList>
            <person name="Tripathi C."/>
            <person name="Rani P."/>
            <person name="Mahato N.K."/>
            <person name="Lal R."/>
        </authorList>
    </citation>
    <scope>NUCLEOTIDE SEQUENCE [LARGE SCALE GENOMIC DNA]</scope>
    <source>
        <strain evidence="2 3">CT6</strain>
    </source>
</reference>
<keyword evidence="1" id="KW-1133">Transmembrane helix</keyword>
<dbReference type="InterPro" id="IPR007383">
    <property type="entry name" value="DUF445"/>
</dbReference>
<dbReference type="Proteomes" id="UP000050580">
    <property type="component" value="Unassembled WGS sequence"/>
</dbReference>